<evidence type="ECO:0000313" key="5">
    <source>
        <dbReference type="Proteomes" id="UP000702425"/>
    </source>
</evidence>
<evidence type="ECO:0000256" key="2">
    <source>
        <dbReference type="ARBA" id="ARBA00022801"/>
    </source>
</evidence>
<dbReference type="PANTHER" id="PTHR10655">
    <property type="entry name" value="LYSOPHOSPHOLIPASE-RELATED"/>
    <property type="match status" value="1"/>
</dbReference>
<dbReference type="GO" id="GO:0106435">
    <property type="term" value="F:carboxylesterase activity"/>
    <property type="evidence" value="ECO:0007669"/>
    <property type="project" value="UniProtKB-EC"/>
</dbReference>
<name>A0ABX2D1E5_9CYAN</name>
<dbReference type="InterPro" id="IPR029058">
    <property type="entry name" value="AB_hydrolase_fold"/>
</dbReference>
<dbReference type="EC" id="3.1.1.1" evidence="4"/>
<dbReference type="InterPro" id="IPR050565">
    <property type="entry name" value="LYPA1-2/EST-like"/>
</dbReference>
<dbReference type="InterPro" id="IPR003140">
    <property type="entry name" value="PLipase/COase/thioEstase"/>
</dbReference>
<sequence>MRANFESNLAQNKYLGFYSPRQFIIVAMPDYQLLITMSLQFISIPPKTDRKPVAVIVALHGWGANARDLTSLAPAFNLPDYQFVFPDAPFPHPQAMGGKAWYDLQGKDAQGLVKSRQLLRELLLSLESSTGVPLSRTILGGFSQGGAMTLDVGLTLPVAGLICLSGYLHPSISPVAGSALPPVLIVHGTQDTIVPVSAAVRSRDSLTAWGTAVQYREFIMGHEILPEVIDVMRSFVVETVSKSD</sequence>
<evidence type="ECO:0000259" key="3">
    <source>
        <dbReference type="Pfam" id="PF02230"/>
    </source>
</evidence>
<reference evidence="4 5" key="1">
    <citation type="journal article" date="2020" name="Sci. Rep.">
        <title>A novel cyanobacterial geosmin producer, revising GeoA distribution and dispersion patterns in Bacteria.</title>
        <authorList>
            <person name="Churro C."/>
            <person name="Semedo-Aguiar A.P."/>
            <person name="Silva A.D."/>
            <person name="Pereira-Leal J.B."/>
            <person name="Leite R.B."/>
        </authorList>
    </citation>
    <scope>NUCLEOTIDE SEQUENCE [LARGE SCALE GENOMIC DNA]</scope>
    <source>
        <strain evidence="4 5">IPMA8</strain>
    </source>
</reference>
<keyword evidence="5" id="KW-1185">Reference proteome</keyword>
<comment type="similarity">
    <text evidence="1">Belongs to the AB hydrolase superfamily. AB hydrolase 2 family.</text>
</comment>
<keyword evidence="2 4" id="KW-0378">Hydrolase</keyword>
<feature type="domain" description="Phospholipase/carboxylesterase/thioesterase" evidence="3">
    <location>
        <begin position="49"/>
        <end position="236"/>
    </location>
</feature>
<evidence type="ECO:0000256" key="1">
    <source>
        <dbReference type="ARBA" id="ARBA00006499"/>
    </source>
</evidence>
<dbReference type="Proteomes" id="UP000702425">
    <property type="component" value="Unassembled WGS sequence"/>
</dbReference>
<dbReference type="Pfam" id="PF02230">
    <property type="entry name" value="Abhydrolase_2"/>
    <property type="match status" value="1"/>
</dbReference>
<evidence type="ECO:0000313" key="4">
    <source>
        <dbReference type="EMBL" id="NQE36476.1"/>
    </source>
</evidence>
<organism evidence="4 5">
    <name type="scientific">Microcoleus asticus IPMA8</name>
    <dbReference type="NCBI Taxonomy" id="2563858"/>
    <lineage>
        <taxon>Bacteria</taxon>
        <taxon>Bacillati</taxon>
        <taxon>Cyanobacteriota</taxon>
        <taxon>Cyanophyceae</taxon>
        <taxon>Oscillatoriophycideae</taxon>
        <taxon>Oscillatoriales</taxon>
        <taxon>Microcoleaceae</taxon>
        <taxon>Microcoleus</taxon>
        <taxon>Microcoleus asticus</taxon>
    </lineage>
</organism>
<proteinExistence type="inferred from homology"/>
<accession>A0ABX2D1E5</accession>
<dbReference type="SUPFAM" id="SSF53474">
    <property type="entry name" value="alpha/beta-Hydrolases"/>
    <property type="match status" value="1"/>
</dbReference>
<dbReference type="PANTHER" id="PTHR10655:SF17">
    <property type="entry name" value="LYSOPHOSPHOLIPASE-LIKE PROTEIN 1"/>
    <property type="match status" value="1"/>
</dbReference>
<dbReference type="EMBL" id="SRRZ01000086">
    <property type="protein sequence ID" value="NQE36476.1"/>
    <property type="molecule type" value="Genomic_DNA"/>
</dbReference>
<gene>
    <name evidence="4" type="primary">estB_3</name>
    <name evidence="4" type="ORF">E5S67_04241</name>
</gene>
<dbReference type="Gene3D" id="3.40.50.1820">
    <property type="entry name" value="alpha/beta hydrolase"/>
    <property type="match status" value="1"/>
</dbReference>
<comment type="caution">
    <text evidence="4">The sequence shown here is derived from an EMBL/GenBank/DDBJ whole genome shotgun (WGS) entry which is preliminary data.</text>
</comment>
<protein>
    <submittedName>
        <fullName evidence="4">Carboxylesterase 2</fullName>
        <ecNumber evidence="4">3.1.1.1</ecNumber>
    </submittedName>
</protein>